<sequence length="74" mass="8529">MMSGFWTDSWWPTPETDYDHEPETPTASPVSIEEPLSTEHWSWTNLFDTACFKPENPEEDEAQLVVSLSLLSVR</sequence>
<reference evidence="2" key="1">
    <citation type="submission" date="2021-01" db="EMBL/GenBank/DDBJ databases">
        <authorList>
            <person name="Eckstrom K.M.E."/>
        </authorList>
    </citation>
    <scope>NUCLEOTIDE SEQUENCE</scope>
    <source>
        <strain evidence="2">UVCC 0001</strain>
    </source>
</reference>
<dbReference type="Proteomes" id="UP001255856">
    <property type="component" value="Unassembled WGS sequence"/>
</dbReference>
<feature type="region of interest" description="Disordered" evidence="1">
    <location>
        <begin position="1"/>
        <end position="34"/>
    </location>
</feature>
<gene>
    <name evidence="2" type="ORF">QBZ16_001496</name>
</gene>
<evidence type="ECO:0000313" key="3">
    <source>
        <dbReference type="Proteomes" id="UP001255856"/>
    </source>
</evidence>
<protein>
    <submittedName>
        <fullName evidence="2">Uncharacterized protein</fullName>
    </submittedName>
</protein>
<comment type="caution">
    <text evidence="2">The sequence shown here is derived from an EMBL/GenBank/DDBJ whole genome shotgun (WGS) entry which is preliminary data.</text>
</comment>
<evidence type="ECO:0000313" key="2">
    <source>
        <dbReference type="EMBL" id="KAK2075755.1"/>
    </source>
</evidence>
<proteinExistence type="predicted"/>
<accession>A0AAD9IFM0</accession>
<organism evidence="2 3">
    <name type="scientific">Prototheca wickerhamii</name>
    <dbReference type="NCBI Taxonomy" id="3111"/>
    <lineage>
        <taxon>Eukaryota</taxon>
        <taxon>Viridiplantae</taxon>
        <taxon>Chlorophyta</taxon>
        <taxon>core chlorophytes</taxon>
        <taxon>Trebouxiophyceae</taxon>
        <taxon>Chlorellales</taxon>
        <taxon>Chlorellaceae</taxon>
        <taxon>Prototheca</taxon>
    </lineage>
</organism>
<evidence type="ECO:0000256" key="1">
    <source>
        <dbReference type="SAM" id="MobiDB-lite"/>
    </source>
</evidence>
<dbReference type="EMBL" id="JASFZW010000013">
    <property type="protein sequence ID" value="KAK2075755.1"/>
    <property type="molecule type" value="Genomic_DNA"/>
</dbReference>
<name>A0AAD9IFM0_PROWI</name>
<dbReference type="AlphaFoldDB" id="A0AAD9IFM0"/>
<keyword evidence="3" id="KW-1185">Reference proteome</keyword>